<keyword evidence="1" id="KW-0808">Transferase</keyword>
<dbReference type="Pfam" id="PF02348">
    <property type="entry name" value="CTP_transf_3"/>
    <property type="match status" value="1"/>
</dbReference>
<dbReference type="GO" id="GO:0005829">
    <property type="term" value="C:cytosol"/>
    <property type="evidence" value="ECO:0007669"/>
    <property type="project" value="TreeGrafter"/>
</dbReference>
<dbReference type="PANTHER" id="PTHR42866:SF1">
    <property type="entry name" value="SPORE COAT POLYSACCHARIDE BIOSYNTHESIS PROTEIN SPSF"/>
    <property type="match status" value="1"/>
</dbReference>
<dbReference type="EC" id="2.7.7.38" evidence="1"/>
<accession>A0A3B0M8Z6</accession>
<keyword evidence="1" id="KW-0548">Nucleotidyltransferase</keyword>
<name>A0A3B0M8Z6_9RHOB</name>
<dbReference type="InterPro" id="IPR003329">
    <property type="entry name" value="Cytidylyl_trans"/>
</dbReference>
<organism evidence="1 2">
    <name type="scientific">Roseinatronobacter ekhonensis</name>
    <dbReference type="NCBI Taxonomy" id="254356"/>
    <lineage>
        <taxon>Bacteria</taxon>
        <taxon>Pseudomonadati</taxon>
        <taxon>Pseudomonadota</taxon>
        <taxon>Alphaproteobacteria</taxon>
        <taxon>Rhodobacterales</taxon>
        <taxon>Paracoccaceae</taxon>
        <taxon>Roseinatronobacter</taxon>
    </lineage>
</organism>
<reference evidence="2" key="1">
    <citation type="submission" date="2018-08" db="EMBL/GenBank/DDBJ databases">
        <authorList>
            <person name="Rodrigo-Torres L."/>
            <person name="Arahal R. D."/>
            <person name="Lucena T."/>
        </authorList>
    </citation>
    <scope>NUCLEOTIDE SEQUENCE [LARGE SCALE GENOMIC DNA]</scope>
    <source>
        <strain evidence="2">CECT 7235</strain>
    </source>
</reference>
<dbReference type="RefSeq" id="WP_121095401.1">
    <property type="nucleotide sequence ID" value="NZ_UIHC01000019.1"/>
</dbReference>
<proteinExistence type="predicted"/>
<dbReference type="PANTHER" id="PTHR42866">
    <property type="entry name" value="3-DEOXY-MANNO-OCTULOSONATE CYTIDYLYLTRANSFERASE"/>
    <property type="match status" value="1"/>
</dbReference>
<dbReference type="SUPFAM" id="SSF53448">
    <property type="entry name" value="Nucleotide-diphospho-sugar transferases"/>
    <property type="match status" value="1"/>
</dbReference>
<dbReference type="AlphaFoldDB" id="A0A3B0M8Z6"/>
<dbReference type="Gene3D" id="3.90.550.10">
    <property type="entry name" value="Spore Coat Polysaccharide Biosynthesis Protein SpsA, Chain A"/>
    <property type="match status" value="1"/>
</dbReference>
<dbReference type="InterPro" id="IPR029044">
    <property type="entry name" value="Nucleotide-diphossugar_trans"/>
</dbReference>
<evidence type="ECO:0000313" key="1">
    <source>
        <dbReference type="EMBL" id="SUZ32372.1"/>
    </source>
</evidence>
<gene>
    <name evidence="1" type="primary">kdsB_2</name>
    <name evidence="1" type="ORF">ROE7235_02128</name>
</gene>
<sequence length="233" mass="25065">MQPVVFIYARSDSQRLPGKALMPLAGTPLVALVAARAARVGARSCVLVTTDRAVDDRLADTGRALGLGVVRGHATDLVARSLQAIAETGATHFLRVNGDSPFFAPELAAAAMDHLRDADLVSNLIRRRFPYGVAVEWMSADAYATLSDSAAEAEREHVTQHLYRQLSKLRVLSLEQARDDSHLRLALDTAQEHADLTRLIGSQDPTQLSYWSACGLAAPTLGMIPQTTQAGTP</sequence>
<dbReference type="Proteomes" id="UP000272908">
    <property type="component" value="Unassembled WGS sequence"/>
</dbReference>
<keyword evidence="2" id="KW-1185">Reference proteome</keyword>
<dbReference type="EMBL" id="UIHC01000019">
    <property type="protein sequence ID" value="SUZ32372.1"/>
    <property type="molecule type" value="Genomic_DNA"/>
</dbReference>
<protein>
    <submittedName>
        <fullName evidence="1">3-deoxy-manno-octulosonate cytidylyltransferase</fullName>
        <ecNumber evidence="1">2.7.7.38</ecNumber>
    </submittedName>
</protein>
<evidence type="ECO:0000313" key="2">
    <source>
        <dbReference type="Proteomes" id="UP000272908"/>
    </source>
</evidence>
<dbReference type="OrthoDB" id="9815559at2"/>
<dbReference type="GO" id="GO:0008690">
    <property type="term" value="F:3-deoxy-manno-octulosonate cytidylyltransferase activity"/>
    <property type="evidence" value="ECO:0007669"/>
    <property type="project" value="UniProtKB-EC"/>
</dbReference>